<protein>
    <submittedName>
        <fullName evidence="1">Uncharacterized protein</fullName>
    </submittedName>
</protein>
<evidence type="ECO:0000313" key="1">
    <source>
        <dbReference type="EMBL" id="KVW95571.1"/>
    </source>
</evidence>
<accession>A0A106BN81</accession>
<comment type="caution">
    <text evidence="1">The sequence shown here is derived from an EMBL/GenBank/DDBJ whole genome shotgun (WGS) entry which is preliminary data.</text>
</comment>
<sequence length="95" mass="10434">MTGNMLAEYNTKIAWVHCKRAQIEYLVMKCTKGQSVVLDIRPARLEPLDMRSFQPDSLLPQAQVVAADATPILIGAQYALAKLGITVSGLVFSTR</sequence>
<dbReference type="Proteomes" id="UP000064243">
    <property type="component" value="Unassembled WGS sequence"/>
</dbReference>
<reference evidence="1 2" key="1">
    <citation type="journal article" date="2015" name="Appl. Environ. Microbiol.">
        <title>Aerobic and Anaerobic Thiosulfate Oxidation by a Cold-Adapted, Subglacial Chemoautotroph.</title>
        <authorList>
            <person name="Harrold Z.R."/>
            <person name="Skidmore M.L."/>
            <person name="Hamilton T.L."/>
            <person name="Desch L."/>
            <person name="Amada K."/>
            <person name="van Gelder W."/>
            <person name="Glover K."/>
            <person name="Roden E.E."/>
            <person name="Boyd E.S."/>
        </authorList>
    </citation>
    <scope>NUCLEOTIDE SEQUENCE [LARGE SCALE GENOMIC DNA]</scope>
    <source>
        <strain evidence="1 2">RG</strain>
    </source>
</reference>
<keyword evidence="2" id="KW-1185">Reference proteome</keyword>
<gene>
    <name evidence="1" type="ORF">ABW22_10455</name>
</gene>
<evidence type="ECO:0000313" key="2">
    <source>
        <dbReference type="Proteomes" id="UP000064243"/>
    </source>
</evidence>
<name>A0A106BN81_THIDE</name>
<proteinExistence type="predicted"/>
<dbReference type="AlphaFoldDB" id="A0A106BN81"/>
<organism evidence="1 2">
    <name type="scientific">Thiobacillus denitrificans</name>
    <dbReference type="NCBI Taxonomy" id="36861"/>
    <lineage>
        <taxon>Bacteria</taxon>
        <taxon>Pseudomonadati</taxon>
        <taxon>Pseudomonadota</taxon>
        <taxon>Betaproteobacteria</taxon>
        <taxon>Nitrosomonadales</taxon>
        <taxon>Thiobacillaceae</taxon>
        <taxon>Thiobacillus</taxon>
    </lineage>
</organism>
<dbReference type="EMBL" id="LDUG01000025">
    <property type="protein sequence ID" value="KVW95571.1"/>
    <property type="molecule type" value="Genomic_DNA"/>
</dbReference>